<keyword evidence="3" id="KW-1185">Reference proteome</keyword>
<dbReference type="InterPro" id="IPR006195">
    <property type="entry name" value="aa-tRNA-synth_II"/>
</dbReference>
<dbReference type="GO" id="GO:0016874">
    <property type="term" value="F:ligase activity"/>
    <property type="evidence" value="ECO:0007669"/>
    <property type="project" value="UniProtKB-KW"/>
</dbReference>
<proteinExistence type="predicted"/>
<name>A0ABR6ZRP1_9BURK</name>
<dbReference type="RefSeq" id="WP_186947825.1">
    <property type="nucleotide sequence ID" value="NZ_JACOGF010000006.1"/>
</dbReference>
<dbReference type="InterPro" id="IPR045864">
    <property type="entry name" value="aa-tRNA-synth_II/BPL/LPL"/>
</dbReference>
<protein>
    <submittedName>
        <fullName evidence="2">Amino acid--[acyl-carrier-protein] ligase</fullName>
        <ecNumber evidence="2">6.2.1.n2</ecNumber>
    </submittedName>
</protein>
<accession>A0ABR6ZRP1</accession>
<reference evidence="2 3" key="1">
    <citation type="submission" date="2020-08" db="EMBL/GenBank/DDBJ databases">
        <title>Novel species isolated from subtropical streams in China.</title>
        <authorList>
            <person name="Lu H."/>
        </authorList>
    </citation>
    <scope>NUCLEOTIDE SEQUENCE [LARGE SCALE GENOMIC DNA]</scope>
    <source>
        <strain evidence="2 3">CY18W</strain>
    </source>
</reference>
<dbReference type="Proteomes" id="UP000650424">
    <property type="component" value="Unassembled WGS sequence"/>
</dbReference>
<sequence length="303" mass="34143">MSIDFSPEGLTEDLVAAGHIIPVGVQGIFGRGPVFEDVLRRFDDYVSRVAVNDGAVKMSFPPCLDRKVLERSEYLDSFPQLAGTIFSFTGTEAQHKELIENVHEGRPWTHLQTMTAVCLTPAACYPVYPSFTGTIPAEGRLVDMQNWVFRNEPSPEPTRMQSFRVREFVRVGTPEMVVAWRDIWLQRGLDILKSLGLPAHSDVASDPFFGRGGRMLAANQREQQLKFEVLVPVISEAKPTAVCSFNYHQDHFGKLFEIYQQNGELAHTACLGFGLERIVMALFKTHGMQPENWPQATRDILWS</sequence>
<dbReference type="EMBL" id="JACOGF010000006">
    <property type="protein sequence ID" value="MBC3918571.1"/>
    <property type="molecule type" value="Genomic_DNA"/>
</dbReference>
<dbReference type="EC" id="6.2.1.n2" evidence="2"/>
<dbReference type="CDD" id="cd00670">
    <property type="entry name" value="Gly_His_Pro_Ser_Thr_tRS_core"/>
    <property type="match status" value="1"/>
</dbReference>
<evidence type="ECO:0000259" key="1">
    <source>
        <dbReference type="PROSITE" id="PS50862"/>
    </source>
</evidence>
<keyword evidence="2" id="KW-0436">Ligase</keyword>
<organism evidence="2 3">
    <name type="scientific">Undibacterium hunanense</name>
    <dbReference type="NCBI Taxonomy" id="2762292"/>
    <lineage>
        <taxon>Bacteria</taxon>
        <taxon>Pseudomonadati</taxon>
        <taxon>Pseudomonadota</taxon>
        <taxon>Betaproteobacteria</taxon>
        <taxon>Burkholderiales</taxon>
        <taxon>Oxalobacteraceae</taxon>
        <taxon>Undibacterium</taxon>
    </lineage>
</organism>
<dbReference type="SUPFAM" id="SSF55681">
    <property type="entry name" value="Class II aaRS and biotin synthetases"/>
    <property type="match status" value="1"/>
</dbReference>
<gene>
    <name evidence="2" type="ORF">H8L32_13845</name>
</gene>
<feature type="domain" description="Aminoacyl-transfer RNA synthetases class-II family profile" evidence="1">
    <location>
        <begin position="71"/>
        <end position="290"/>
    </location>
</feature>
<evidence type="ECO:0000313" key="2">
    <source>
        <dbReference type="EMBL" id="MBC3918571.1"/>
    </source>
</evidence>
<dbReference type="NCBIfam" id="NF005479">
    <property type="entry name" value="PRK07080.1"/>
    <property type="match status" value="1"/>
</dbReference>
<evidence type="ECO:0000313" key="3">
    <source>
        <dbReference type="Proteomes" id="UP000650424"/>
    </source>
</evidence>
<dbReference type="Gene3D" id="3.30.930.10">
    <property type="entry name" value="Bira Bifunctional Protein, Domain 2"/>
    <property type="match status" value="1"/>
</dbReference>
<dbReference type="PROSITE" id="PS50862">
    <property type="entry name" value="AA_TRNA_LIGASE_II"/>
    <property type="match status" value="1"/>
</dbReference>
<comment type="caution">
    <text evidence="2">The sequence shown here is derived from an EMBL/GenBank/DDBJ whole genome shotgun (WGS) entry which is preliminary data.</text>
</comment>